<dbReference type="SMART" id="SM00382">
    <property type="entry name" value="AAA"/>
    <property type="match status" value="1"/>
</dbReference>
<keyword evidence="4" id="KW-0547">Nucleotide-binding</keyword>
<dbReference type="Proteomes" id="UP000275256">
    <property type="component" value="Unassembled WGS sequence"/>
</dbReference>
<dbReference type="AlphaFoldDB" id="A0A3M0GER8"/>
<feature type="domain" description="ABC transporter" evidence="9">
    <location>
        <begin position="1"/>
        <end position="227"/>
    </location>
</feature>
<evidence type="ECO:0000259" key="9">
    <source>
        <dbReference type="PROSITE" id="PS50893"/>
    </source>
</evidence>
<protein>
    <recommendedName>
        <fullName evidence="8">ABC-type quaternary amine transporter</fullName>
        <ecNumber evidence="8">7.6.2.9</ecNumber>
    </recommendedName>
</protein>
<dbReference type="EMBL" id="REFW01000001">
    <property type="protein sequence ID" value="RMB61152.1"/>
    <property type="molecule type" value="Genomic_DNA"/>
</dbReference>
<organism evidence="10 11">
    <name type="scientific">Tessaracoccus antarcticus</name>
    <dbReference type="NCBI Taxonomy" id="2479848"/>
    <lineage>
        <taxon>Bacteria</taxon>
        <taxon>Bacillati</taxon>
        <taxon>Actinomycetota</taxon>
        <taxon>Actinomycetes</taxon>
        <taxon>Propionibacteriales</taxon>
        <taxon>Propionibacteriaceae</taxon>
        <taxon>Tessaracoccus</taxon>
    </lineage>
</organism>
<dbReference type="GO" id="GO:0005524">
    <property type="term" value="F:ATP binding"/>
    <property type="evidence" value="ECO:0007669"/>
    <property type="project" value="UniProtKB-KW"/>
</dbReference>
<comment type="caution">
    <text evidence="10">The sequence shown here is derived from an EMBL/GenBank/DDBJ whole genome shotgun (WGS) entry which is preliminary data.</text>
</comment>
<dbReference type="InterPro" id="IPR003593">
    <property type="entry name" value="AAA+_ATPase"/>
</dbReference>
<keyword evidence="2" id="KW-1003">Cell membrane</keyword>
<dbReference type="InterPro" id="IPR027417">
    <property type="entry name" value="P-loop_NTPase"/>
</dbReference>
<keyword evidence="11" id="KW-1185">Reference proteome</keyword>
<dbReference type="GO" id="GO:0015418">
    <property type="term" value="F:ABC-type quaternary ammonium compound transporting activity"/>
    <property type="evidence" value="ECO:0007669"/>
    <property type="project" value="UniProtKB-EC"/>
</dbReference>
<keyword evidence="6" id="KW-1278">Translocase</keyword>
<dbReference type="EC" id="7.6.2.9" evidence="8"/>
<evidence type="ECO:0000313" key="10">
    <source>
        <dbReference type="EMBL" id="RMB61152.1"/>
    </source>
</evidence>
<evidence type="ECO:0000256" key="7">
    <source>
        <dbReference type="ARBA" id="ARBA00023136"/>
    </source>
</evidence>
<dbReference type="InterPro" id="IPR050093">
    <property type="entry name" value="ABC_SmlMolc_Importer"/>
</dbReference>
<dbReference type="InterPro" id="IPR003439">
    <property type="entry name" value="ABC_transporter-like_ATP-bd"/>
</dbReference>
<dbReference type="PANTHER" id="PTHR42781">
    <property type="entry name" value="SPERMIDINE/PUTRESCINE IMPORT ATP-BINDING PROTEIN POTA"/>
    <property type="match status" value="1"/>
</dbReference>
<evidence type="ECO:0000256" key="8">
    <source>
        <dbReference type="ARBA" id="ARBA00066388"/>
    </source>
</evidence>
<gene>
    <name evidence="10" type="ORF">EAX62_00250</name>
</gene>
<dbReference type="InterPro" id="IPR017871">
    <property type="entry name" value="ABC_transporter-like_CS"/>
</dbReference>
<dbReference type="OrthoDB" id="3180400at2"/>
<dbReference type="SUPFAM" id="SSF52540">
    <property type="entry name" value="P-loop containing nucleoside triphosphate hydrolases"/>
    <property type="match status" value="1"/>
</dbReference>
<accession>A0A3M0GER8</accession>
<dbReference type="PROSITE" id="PS50893">
    <property type="entry name" value="ABC_TRANSPORTER_2"/>
    <property type="match status" value="1"/>
</dbReference>
<keyword evidence="7" id="KW-0472">Membrane</keyword>
<evidence type="ECO:0000256" key="2">
    <source>
        <dbReference type="ARBA" id="ARBA00022475"/>
    </source>
</evidence>
<proteinExistence type="predicted"/>
<keyword evidence="3" id="KW-0997">Cell inner membrane</keyword>
<name>A0A3M0GER8_9ACTN</name>
<dbReference type="Gene3D" id="3.40.50.300">
    <property type="entry name" value="P-loop containing nucleotide triphosphate hydrolases"/>
    <property type="match status" value="1"/>
</dbReference>
<keyword evidence="1" id="KW-0813">Transport</keyword>
<dbReference type="PANTHER" id="PTHR42781:SF5">
    <property type="entry name" value="PUTRESCINE TRANSPORT ATP-BINDING PROTEIN POTG"/>
    <property type="match status" value="1"/>
</dbReference>
<dbReference type="FunFam" id="3.40.50.300:FF:000425">
    <property type="entry name" value="Probable ABC transporter, ATP-binding subunit"/>
    <property type="match status" value="1"/>
</dbReference>
<sequence>MRNVSIHYGDLVAVDDVTLSVEPGSVLALLGPSGSGKSSLLRALAGLEPLAAGQVLWDGIDLSTTPVHRRNFGFVFQDAQLFSTMDVGRNIAYGLGKLPRHRRQERVREMLHLVGLQGFEGRKVTELSGGQAQRVALARSLAPSPRALLLDEPLSALDRSLREHLADELARILREVGTTAIHVTHDQDEASTVADTVAVMDHGRLLQRAEPDVLWRNPASRDVARFLGFSAFLTNDQAAALGWVGRLGAHEVLGIGPRSLELHDDGVPLPVTSQGFALGEVEIGVRLPDGQGATLTAAERTTAPQVRVRLVSGAVTPA</sequence>
<dbReference type="PROSITE" id="PS00211">
    <property type="entry name" value="ABC_TRANSPORTER_1"/>
    <property type="match status" value="1"/>
</dbReference>
<reference evidence="10 11" key="1">
    <citation type="submission" date="2018-10" db="EMBL/GenBank/DDBJ databases">
        <title>Tessaracoccus antarcticuss sp. nov., isolated from sediment.</title>
        <authorList>
            <person name="Zhou L.Y."/>
            <person name="Du Z.J."/>
        </authorList>
    </citation>
    <scope>NUCLEOTIDE SEQUENCE [LARGE SCALE GENOMIC DNA]</scope>
    <source>
        <strain evidence="10 11">JDX10</strain>
    </source>
</reference>
<evidence type="ECO:0000313" key="11">
    <source>
        <dbReference type="Proteomes" id="UP000275256"/>
    </source>
</evidence>
<evidence type="ECO:0000256" key="5">
    <source>
        <dbReference type="ARBA" id="ARBA00022840"/>
    </source>
</evidence>
<dbReference type="GO" id="GO:0016887">
    <property type="term" value="F:ATP hydrolysis activity"/>
    <property type="evidence" value="ECO:0007669"/>
    <property type="project" value="InterPro"/>
</dbReference>
<evidence type="ECO:0000256" key="4">
    <source>
        <dbReference type="ARBA" id="ARBA00022741"/>
    </source>
</evidence>
<evidence type="ECO:0000256" key="6">
    <source>
        <dbReference type="ARBA" id="ARBA00022967"/>
    </source>
</evidence>
<dbReference type="Pfam" id="PF00005">
    <property type="entry name" value="ABC_tran"/>
    <property type="match status" value="1"/>
</dbReference>
<evidence type="ECO:0000256" key="1">
    <source>
        <dbReference type="ARBA" id="ARBA00022448"/>
    </source>
</evidence>
<keyword evidence="5 10" id="KW-0067">ATP-binding</keyword>
<evidence type="ECO:0000256" key="3">
    <source>
        <dbReference type="ARBA" id="ARBA00022519"/>
    </source>
</evidence>